<feature type="transmembrane region" description="Helical" evidence="4">
    <location>
        <begin position="295"/>
        <end position="315"/>
    </location>
</feature>
<evidence type="ECO:0000256" key="3">
    <source>
        <dbReference type="ARBA" id="ARBA00022679"/>
    </source>
</evidence>
<dbReference type="PANTHER" id="PTHR43630">
    <property type="entry name" value="POLY-BETA-1,6-N-ACETYL-D-GLUCOSAMINE SYNTHASE"/>
    <property type="match status" value="1"/>
</dbReference>
<dbReference type="GO" id="GO:0016757">
    <property type="term" value="F:glycosyltransferase activity"/>
    <property type="evidence" value="ECO:0007669"/>
    <property type="project" value="UniProtKB-KW"/>
</dbReference>
<keyword evidence="4" id="KW-0812">Transmembrane</keyword>
<dbReference type="SUPFAM" id="SSF53448">
    <property type="entry name" value="Nucleotide-diphospho-sugar transferases"/>
    <property type="match status" value="1"/>
</dbReference>
<evidence type="ECO:0000256" key="2">
    <source>
        <dbReference type="ARBA" id="ARBA00022676"/>
    </source>
</evidence>
<dbReference type="AlphaFoldDB" id="A0A9X1U4L2"/>
<keyword evidence="4" id="KW-1133">Transmembrane helix</keyword>
<keyword evidence="4" id="KW-0472">Membrane</keyword>
<gene>
    <name evidence="6" type="ORF">K8344_00645</name>
</gene>
<name>A0A9X1U4L2_9FLAO</name>
<sequence length="357" mass="39878">MIALRIGFNKNETFSTKKGIPKIGFSVIIPFRNEAKSLVDMLNSIEKLNYPSALFEIIFVNDASEDSSEAIIQKVIQESVIDIKLIQNKRVSNSPKKDAITHAIASSKFEWIVTTDADCELPKNWLKSLDTFIQETKPVMVCAPVKYKSDGQLIQVYQQLDGLSLQAVTIGSFGLKNPLLSNGANLAYSKIAFAQVSGFSGNDHVASGDDVFLLEKMKTAFPEQILFLKSKASIVTTKPQQTWEGIINQRVRWASKTSKQGNLTSTFLGLLVVSVNTLILAIPFLMVYNTEEIDVYLILIFLKIATDFLVIHQAARFFTVKNSFWKLIPQVFIYALVTTIVVIKSLKGSYSWKGRAF</sequence>
<feature type="domain" description="Glycosyltransferase 2-like" evidence="5">
    <location>
        <begin position="26"/>
        <end position="154"/>
    </location>
</feature>
<dbReference type="EC" id="2.4.-.-" evidence="6"/>
<accession>A0A9X1U4L2</accession>
<reference evidence="6" key="1">
    <citation type="submission" date="2021-09" db="EMBL/GenBank/DDBJ databases">
        <title>Genome of Aequorivita sp. strain F64183.</title>
        <authorList>
            <person name="Wang Y."/>
        </authorList>
    </citation>
    <scope>NUCLEOTIDE SEQUENCE</scope>
    <source>
        <strain evidence="6">F64183</strain>
    </source>
</reference>
<evidence type="ECO:0000259" key="5">
    <source>
        <dbReference type="Pfam" id="PF00535"/>
    </source>
</evidence>
<evidence type="ECO:0000313" key="6">
    <source>
        <dbReference type="EMBL" id="MCG2429613.1"/>
    </source>
</evidence>
<dbReference type="RefSeq" id="WP_237606336.1">
    <property type="nucleotide sequence ID" value="NZ_JAIRBB010000001.1"/>
</dbReference>
<proteinExistence type="inferred from homology"/>
<keyword evidence="7" id="KW-1185">Reference proteome</keyword>
<dbReference type="InterPro" id="IPR001173">
    <property type="entry name" value="Glyco_trans_2-like"/>
</dbReference>
<dbReference type="CDD" id="cd04192">
    <property type="entry name" value="GT_2_like_e"/>
    <property type="match status" value="1"/>
</dbReference>
<feature type="transmembrane region" description="Helical" evidence="4">
    <location>
        <begin position="267"/>
        <end position="288"/>
    </location>
</feature>
<keyword evidence="3 6" id="KW-0808">Transferase</keyword>
<dbReference type="EMBL" id="JAIRBB010000001">
    <property type="protein sequence ID" value="MCG2429613.1"/>
    <property type="molecule type" value="Genomic_DNA"/>
</dbReference>
<dbReference type="Proteomes" id="UP001139462">
    <property type="component" value="Unassembled WGS sequence"/>
</dbReference>
<keyword evidence="2 6" id="KW-0328">Glycosyltransferase</keyword>
<dbReference type="PANTHER" id="PTHR43630:SF1">
    <property type="entry name" value="POLY-BETA-1,6-N-ACETYL-D-GLUCOSAMINE SYNTHASE"/>
    <property type="match status" value="1"/>
</dbReference>
<dbReference type="InterPro" id="IPR029044">
    <property type="entry name" value="Nucleotide-diphossugar_trans"/>
</dbReference>
<dbReference type="Gene3D" id="3.90.550.10">
    <property type="entry name" value="Spore Coat Polysaccharide Biosynthesis Protein SpsA, Chain A"/>
    <property type="match status" value="1"/>
</dbReference>
<comment type="similarity">
    <text evidence="1">Belongs to the glycosyltransferase 2 family.</text>
</comment>
<organism evidence="6 7">
    <name type="scientific">Aequorivita xiaoshiensis</name>
    <dbReference type="NCBI Taxonomy" id="2874476"/>
    <lineage>
        <taxon>Bacteria</taxon>
        <taxon>Pseudomonadati</taxon>
        <taxon>Bacteroidota</taxon>
        <taxon>Flavobacteriia</taxon>
        <taxon>Flavobacteriales</taxon>
        <taxon>Flavobacteriaceae</taxon>
        <taxon>Aequorivita</taxon>
    </lineage>
</organism>
<protein>
    <submittedName>
        <fullName evidence="6">Glycosyltransferase</fullName>
        <ecNumber evidence="6">2.4.-.-</ecNumber>
    </submittedName>
</protein>
<dbReference type="Pfam" id="PF00535">
    <property type="entry name" value="Glycos_transf_2"/>
    <property type="match status" value="1"/>
</dbReference>
<evidence type="ECO:0000256" key="4">
    <source>
        <dbReference type="SAM" id="Phobius"/>
    </source>
</evidence>
<feature type="transmembrane region" description="Helical" evidence="4">
    <location>
        <begin position="327"/>
        <end position="346"/>
    </location>
</feature>
<evidence type="ECO:0000256" key="1">
    <source>
        <dbReference type="ARBA" id="ARBA00006739"/>
    </source>
</evidence>
<comment type="caution">
    <text evidence="6">The sequence shown here is derived from an EMBL/GenBank/DDBJ whole genome shotgun (WGS) entry which is preliminary data.</text>
</comment>
<evidence type="ECO:0000313" key="7">
    <source>
        <dbReference type="Proteomes" id="UP001139462"/>
    </source>
</evidence>